<dbReference type="Pfam" id="PF00565">
    <property type="entry name" value="SNase"/>
    <property type="match status" value="1"/>
</dbReference>
<dbReference type="GO" id="GO:0003676">
    <property type="term" value="F:nucleic acid binding"/>
    <property type="evidence" value="ECO:0007669"/>
    <property type="project" value="InterPro"/>
</dbReference>
<proteinExistence type="predicted"/>
<protein>
    <recommendedName>
        <fullName evidence="4">TNase-like domain-containing protein</fullName>
    </recommendedName>
</protein>
<dbReference type="InterPro" id="IPR035437">
    <property type="entry name" value="SNase_OB-fold_sf"/>
</dbReference>
<name>A0A9Q5ZC99_NOSLI</name>
<gene>
    <name evidence="5" type="ORF">VF08_14810</name>
</gene>
<evidence type="ECO:0000256" key="2">
    <source>
        <dbReference type="ARBA" id="ARBA00022759"/>
    </source>
</evidence>
<dbReference type="AlphaFoldDB" id="A0A9Q5ZC99"/>
<dbReference type="InterPro" id="IPR002071">
    <property type="entry name" value="Thermonucl_AS"/>
</dbReference>
<feature type="domain" description="TNase-like" evidence="4">
    <location>
        <begin position="3"/>
        <end position="141"/>
    </location>
</feature>
<evidence type="ECO:0000313" key="6">
    <source>
        <dbReference type="Proteomes" id="UP000222310"/>
    </source>
</evidence>
<accession>A0A9Q5ZC99</accession>
<evidence type="ECO:0000256" key="3">
    <source>
        <dbReference type="ARBA" id="ARBA00022801"/>
    </source>
</evidence>
<dbReference type="SMART" id="SM00318">
    <property type="entry name" value="SNc"/>
    <property type="match status" value="1"/>
</dbReference>
<evidence type="ECO:0000256" key="1">
    <source>
        <dbReference type="ARBA" id="ARBA00022722"/>
    </source>
</evidence>
<comment type="caution">
    <text evidence="5">The sequence shown here is derived from an EMBL/GenBank/DDBJ whole genome shotgun (WGS) entry which is preliminary data.</text>
</comment>
<evidence type="ECO:0000313" key="5">
    <source>
        <dbReference type="EMBL" id="PHK03599.1"/>
    </source>
</evidence>
<dbReference type="PROSITE" id="PS50830">
    <property type="entry name" value="TNASE_3"/>
    <property type="match status" value="1"/>
</dbReference>
<dbReference type="GO" id="GO:0016787">
    <property type="term" value="F:hydrolase activity"/>
    <property type="evidence" value="ECO:0007669"/>
    <property type="project" value="UniProtKB-KW"/>
</dbReference>
<keyword evidence="3" id="KW-0378">Hydrolase</keyword>
<dbReference type="Proteomes" id="UP000222310">
    <property type="component" value="Unassembled WGS sequence"/>
</dbReference>
<keyword evidence="2" id="KW-0255">Endonuclease</keyword>
<dbReference type="PANTHER" id="PTHR12302:SF3">
    <property type="entry name" value="SERINE_THREONINE-PROTEIN KINASE 31"/>
    <property type="match status" value="1"/>
</dbReference>
<dbReference type="GO" id="GO:0004519">
    <property type="term" value="F:endonuclease activity"/>
    <property type="evidence" value="ECO:0007669"/>
    <property type="project" value="UniProtKB-KW"/>
</dbReference>
<dbReference type="EMBL" id="LAHD01000036">
    <property type="protein sequence ID" value="PHK03599.1"/>
    <property type="molecule type" value="Genomic_DNA"/>
</dbReference>
<dbReference type="SUPFAM" id="SSF50199">
    <property type="entry name" value="Staphylococcal nuclease"/>
    <property type="match status" value="1"/>
</dbReference>
<keyword evidence="1" id="KW-0540">Nuclease</keyword>
<dbReference type="PROSITE" id="PS01284">
    <property type="entry name" value="TNASE_2"/>
    <property type="match status" value="1"/>
</dbReference>
<sequence>MPLSEDWTVASVADGDTITVKRDGETKKIRFCGIDAVEKQQKLGPQAKTYLQSLIDKGDGTVMVIPIEQDKYGRTVAEVFVKPRPGTPGYRSEEEIFLNGDMVRAGFARHYTRYSNNCPNKVVIEQSEQMAIASKAGVWNDPNAVPPWEFRKQKR</sequence>
<dbReference type="Gene3D" id="2.40.50.90">
    <property type="match status" value="1"/>
</dbReference>
<dbReference type="InterPro" id="IPR016071">
    <property type="entry name" value="Staphylococal_nuclease_OB-fold"/>
</dbReference>
<evidence type="ECO:0000259" key="4">
    <source>
        <dbReference type="PROSITE" id="PS50830"/>
    </source>
</evidence>
<organism evidence="5 6">
    <name type="scientific">Nostoc linckia z8</name>
    <dbReference type="NCBI Taxonomy" id="1628746"/>
    <lineage>
        <taxon>Bacteria</taxon>
        <taxon>Bacillati</taxon>
        <taxon>Cyanobacteriota</taxon>
        <taxon>Cyanophyceae</taxon>
        <taxon>Nostocales</taxon>
        <taxon>Nostocaceae</taxon>
        <taxon>Nostoc</taxon>
    </lineage>
</organism>
<reference evidence="5 6" key="1">
    <citation type="submission" date="2015-02" db="EMBL/GenBank/DDBJ databases">
        <title>Nostoc linckia genome annotation.</title>
        <authorList>
            <person name="Zhou Z."/>
        </authorList>
    </citation>
    <scope>NUCLEOTIDE SEQUENCE [LARGE SCALE GENOMIC DNA]</scope>
    <source>
        <strain evidence="6">z8</strain>
    </source>
</reference>
<dbReference type="PANTHER" id="PTHR12302">
    <property type="entry name" value="EBNA2 BINDING PROTEIN P100"/>
    <property type="match status" value="1"/>
</dbReference>